<feature type="compositionally biased region" description="Polar residues" evidence="9">
    <location>
        <begin position="446"/>
        <end position="482"/>
    </location>
</feature>
<feature type="domain" description="CNH" evidence="11">
    <location>
        <begin position="731"/>
        <end position="1018"/>
    </location>
</feature>
<feature type="compositionally biased region" description="Basic and acidic residues" evidence="9">
    <location>
        <begin position="435"/>
        <end position="444"/>
    </location>
</feature>
<dbReference type="GO" id="GO:0004674">
    <property type="term" value="F:protein serine/threonine kinase activity"/>
    <property type="evidence" value="ECO:0007669"/>
    <property type="project" value="UniProtKB-KW"/>
</dbReference>
<evidence type="ECO:0000256" key="9">
    <source>
        <dbReference type="SAM" id="MobiDB-lite"/>
    </source>
</evidence>
<dbReference type="PROSITE" id="PS50219">
    <property type="entry name" value="CNH"/>
    <property type="match status" value="1"/>
</dbReference>
<dbReference type="Gene3D" id="3.30.200.20">
    <property type="entry name" value="Phosphorylase Kinase, domain 1"/>
    <property type="match status" value="1"/>
</dbReference>
<feature type="region of interest" description="Disordered" evidence="9">
    <location>
        <begin position="282"/>
        <end position="317"/>
    </location>
</feature>
<protein>
    <recommendedName>
        <fullName evidence="2">non-specific serine/threonine protein kinase</fullName>
        <ecNumber evidence="2">2.7.11.1</ecNumber>
    </recommendedName>
</protein>
<evidence type="ECO:0000259" key="10">
    <source>
        <dbReference type="PROSITE" id="PS50011"/>
    </source>
</evidence>
<dbReference type="SMART" id="SM00036">
    <property type="entry name" value="CNH"/>
    <property type="match status" value="1"/>
</dbReference>
<evidence type="ECO:0000259" key="11">
    <source>
        <dbReference type="PROSITE" id="PS50219"/>
    </source>
</evidence>
<dbReference type="GO" id="GO:0005524">
    <property type="term" value="F:ATP binding"/>
    <property type="evidence" value="ECO:0007669"/>
    <property type="project" value="UniProtKB-UniRule"/>
</dbReference>
<dbReference type="SUPFAM" id="SSF56112">
    <property type="entry name" value="Protein kinase-like (PK-like)"/>
    <property type="match status" value="1"/>
</dbReference>
<feature type="region of interest" description="Disordered" evidence="9">
    <location>
        <begin position="408"/>
        <end position="566"/>
    </location>
</feature>
<evidence type="ECO:0000256" key="2">
    <source>
        <dbReference type="ARBA" id="ARBA00012513"/>
    </source>
</evidence>
<evidence type="ECO:0000256" key="5">
    <source>
        <dbReference type="ARBA" id="ARBA00022741"/>
    </source>
</evidence>
<dbReference type="FunFam" id="3.30.200.20:FF:000006">
    <property type="entry name" value="TRAF2 and NCK-interacting protein kinase isoform 4"/>
    <property type="match status" value="1"/>
</dbReference>
<feature type="compositionally biased region" description="Polar residues" evidence="9">
    <location>
        <begin position="537"/>
        <end position="547"/>
    </location>
</feature>
<proteinExistence type="inferred from homology"/>
<feature type="region of interest" description="Disordered" evidence="9">
    <location>
        <begin position="623"/>
        <end position="666"/>
    </location>
</feature>
<reference evidence="12" key="2">
    <citation type="submission" date="2025-08" db="UniProtKB">
        <authorList>
            <consortium name="Ensembl"/>
        </authorList>
    </citation>
    <scope>IDENTIFICATION</scope>
</reference>
<dbReference type="Gene3D" id="1.10.510.10">
    <property type="entry name" value="Transferase(Phosphotransferase) domain 1"/>
    <property type="match status" value="1"/>
</dbReference>
<dbReference type="GO" id="GO:0005829">
    <property type="term" value="C:cytosol"/>
    <property type="evidence" value="ECO:0007669"/>
    <property type="project" value="TreeGrafter"/>
</dbReference>
<evidence type="ECO:0000256" key="4">
    <source>
        <dbReference type="ARBA" id="ARBA00022679"/>
    </source>
</evidence>
<dbReference type="InterPro" id="IPR001180">
    <property type="entry name" value="CNH_dom"/>
</dbReference>
<feature type="domain" description="Protein kinase" evidence="10">
    <location>
        <begin position="25"/>
        <end position="335"/>
    </location>
</feature>
<evidence type="ECO:0000256" key="3">
    <source>
        <dbReference type="ARBA" id="ARBA00022527"/>
    </source>
</evidence>
<dbReference type="InterPro" id="IPR017441">
    <property type="entry name" value="Protein_kinase_ATP_BS"/>
</dbReference>
<comment type="similarity">
    <text evidence="1">Belongs to the protein kinase superfamily. STE Ser/Thr protein kinase family. STE20 subfamily.</text>
</comment>
<feature type="compositionally biased region" description="Acidic residues" evidence="9">
    <location>
        <begin position="647"/>
        <end position="663"/>
    </location>
</feature>
<dbReference type="AlphaFoldDB" id="A0A4W5RTS5"/>
<dbReference type="Ensembl" id="ENSHHUT00000092281.1">
    <property type="protein sequence ID" value="ENSHHUP00000089503.1"/>
    <property type="gene ID" value="ENSHHUG00000051649.1"/>
</dbReference>
<feature type="compositionally biased region" description="Basic and acidic residues" evidence="9">
    <location>
        <begin position="552"/>
        <end position="566"/>
    </location>
</feature>
<name>A0A4W5RTS5_9TELE</name>
<dbReference type="InterPro" id="IPR000719">
    <property type="entry name" value="Prot_kinase_dom"/>
</dbReference>
<reference evidence="13" key="1">
    <citation type="submission" date="2018-06" db="EMBL/GenBank/DDBJ databases">
        <title>Genome assembly of Danube salmon.</title>
        <authorList>
            <person name="Macqueen D.J."/>
            <person name="Gundappa M.K."/>
        </authorList>
    </citation>
    <scope>NUCLEOTIDE SEQUENCE [LARGE SCALE GENOMIC DNA]</scope>
</reference>
<sequence length="1059" mass="120761">MSENAPTRSLDDIDLAALRDPAGIFELVEVVGNGTYGQVYKGRHVKTGQLAAIKVMDVTEEEEEEIKAEINMLKKYSHHRNIATYYGAFVKKSPPGHDDHLWLVMEFCGAGSVTDLVKNTKGNSLKEDWIAYICREILRGLSHLHQHKVIHRDIKGQNVLLTENAEVKLVDFGVSAQLDRTVGRRNTFIGTPYWMAPEVIACDENPDSTYDYRSDIWSLGITAIETAEGAPPLCDMHPMRALFLIPRNPPPKLKSKKCTSILNVPGESTLRRDFLRLQQENKERSEALKRQQAQLAAQRRDPEEHKRQLLHDRQKRIEEQKEQRRRLEEVIHIGLISIRFPHLLRPLSSEFIRHKLEEEQRQLEILQQQLLQEQALLMEYKRKQLEEQRQSERLQRQLQQEHAYLVSLQQQQQDKKPQPLYHYSKNVEPNNKPAWAREVEERSKLNRQGSPKICNTVSDTAIQSRSDSISQSGGGQAAQTPPMQRPVEPQGGQGKPYAAPVPRSQSLCDQPTKTMSAFPTQDPSPTPRPVHSRELVRQNSDPTSESPAPQPRKREDRGPWIRLPEIEQPPKVRGHLLGFSLLDILYQSKVWTHLLIQVTHACHSPSMLAKPVVCVQDHGLYAKERPEEQPRPPVKANDYSSSSEGSESSEESESGEGNEEEDSPTDRKFSLLFPLNFACFSASLLLCPGLGSRFEQLKMEVRKGSMVNVNPTNTRPHSDTPEIRKYKKRFNSEILCAALWGVNLLVGTENGLKLLDRSGQGKVYPLINSRRFQQMDVLEGLNLLITISGKKNKVRVYYLAWLRNKILHNDPEVEKKQGWTTVGEMEGCVHYKVVKYERIKFLVIAMKNAVEVYAWAPKPYHKFMAFKSFGDLPHRPQLVDLTVEEGQRLKVIYGSIAGFHAIDVDSGNNYDIYIPVHIQCQIMPHAIVFLPSSDGMEMLLCYEDEGVYVNTYGRIIKDVVLQWGEMPTSVAHICSNQIMGWGEKAIEIRAVETGHLDGVFMHKRAQRLKFLCERNDKSVYGNHQAKLKTLISPPLTRTYHTVTDSTQTQHTHTAHTSLL</sequence>
<dbReference type="PANTHER" id="PTHR47096:SF1">
    <property type="entry name" value="MISSHAPEN LIKE KINASE 1"/>
    <property type="match status" value="1"/>
</dbReference>
<dbReference type="InterPro" id="IPR008271">
    <property type="entry name" value="Ser/Thr_kinase_AS"/>
</dbReference>
<keyword evidence="4" id="KW-0808">Transferase</keyword>
<keyword evidence="6" id="KW-0418">Kinase</keyword>
<dbReference type="PROSITE" id="PS00108">
    <property type="entry name" value="PROTEIN_KINASE_ST"/>
    <property type="match status" value="1"/>
</dbReference>
<keyword evidence="5 8" id="KW-0547">Nucleotide-binding</keyword>
<evidence type="ECO:0000313" key="13">
    <source>
        <dbReference type="Proteomes" id="UP000314982"/>
    </source>
</evidence>
<dbReference type="Pfam" id="PF00780">
    <property type="entry name" value="CNH"/>
    <property type="match status" value="1"/>
</dbReference>
<dbReference type="GeneTree" id="ENSGT00950000183196"/>
<evidence type="ECO:0000256" key="1">
    <source>
        <dbReference type="ARBA" id="ARBA00008874"/>
    </source>
</evidence>
<evidence type="ECO:0000313" key="12">
    <source>
        <dbReference type="Ensembl" id="ENSHHUP00000089503.1"/>
    </source>
</evidence>
<keyword evidence="7 8" id="KW-0067">ATP-binding</keyword>
<dbReference type="EC" id="2.7.11.1" evidence="2"/>
<dbReference type="PROSITE" id="PS00107">
    <property type="entry name" value="PROTEIN_KINASE_ATP"/>
    <property type="match status" value="1"/>
</dbReference>
<dbReference type="Proteomes" id="UP000314982">
    <property type="component" value="Unassembled WGS sequence"/>
</dbReference>
<feature type="compositionally biased region" description="Polar residues" evidence="9">
    <location>
        <begin position="503"/>
        <end position="521"/>
    </location>
</feature>
<dbReference type="PANTHER" id="PTHR47096">
    <property type="entry name" value="MISSHAPEN LIKE KINASE 1"/>
    <property type="match status" value="1"/>
</dbReference>
<evidence type="ECO:0000256" key="7">
    <source>
        <dbReference type="ARBA" id="ARBA00022840"/>
    </source>
</evidence>
<reference evidence="12" key="3">
    <citation type="submission" date="2025-09" db="UniProtKB">
        <authorList>
            <consortium name="Ensembl"/>
        </authorList>
    </citation>
    <scope>IDENTIFICATION</scope>
</reference>
<dbReference type="FunFam" id="1.10.510.10:FF:001738">
    <property type="entry name" value="TRAF2 and NCK interacting kinase"/>
    <property type="match status" value="1"/>
</dbReference>
<keyword evidence="13" id="KW-1185">Reference proteome</keyword>
<dbReference type="Pfam" id="PF00069">
    <property type="entry name" value="Pkinase"/>
    <property type="match status" value="1"/>
</dbReference>
<dbReference type="InterPro" id="IPR051700">
    <property type="entry name" value="STE20_Ser-Thr_kinase"/>
</dbReference>
<keyword evidence="3" id="KW-0723">Serine/threonine-protein kinase</keyword>
<dbReference type="PROSITE" id="PS50011">
    <property type="entry name" value="PROTEIN_KINASE_DOM"/>
    <property type="match status" value="1"/>
</dbReference>
<dbReference type="SMART" id="SM00220">
    <property type="entry name" value="S_TKc"/>
    <property type="match status" value="1"/>
</dbReference>
<evidence type="ECO:0000256" key="6">
    <source>
        <dbReference type="ARBA" id="ARBA00022777"/>
    </source>
</evidence>
<organism evidence="12 13">
    <name type="scientific">Hucho hucho</name>
    <name type="common">huchen</name>
    <dbReference type="NCBI Taxonomy" id="62062"/>
    <lineage>
        <taxon>Eukaryota</taxon>
        <taxon>Metazoa</taxon>
        <taxon>Chordata</taxon>
        <taxon>Craniata</taxon>
        <taxon>Vertebrata</taxon>
        <taxon>Euteleostomi</taxon>
        <taxon>Actinopterygii</taxon>
        <taxon>Neopterygii</taxon>
        <taxon>Teleostei</taxon>
        <taxon>Protacanthopterygii</taxon>
        <taxon>Salmoniformes</taxon>
        <taxon>Salmonidae</taxon>
        <taxon>Salmoninae</taxon>
        <taxon>Hucho</taxon>
    </lineage>
</organism>
<feature type="compositionally biased region" description="Basic and acidic residues" evidence="9">
    <location>
        <begin position="298"/>
        <end position="317"/>
    </location>
</feature>
<evidence type="ECO:0000256" key="8">
    <source>
        <dbReference type="PROSITE-ProRule" id="PRU10141"/>
    </source>
</evidence>
<dbReference type="InterPro" id="IPR011009">
    <property type="entry name" value="Kinase-like_dom_sf"/>
</dbReference>
<accession>A0A4W5RTS5</accession>
<feature type="binding site" evidence="8">
    <location>
        <position position="54"/>
    </location>
    <ligand>
        <name>ATP</name>
        <dbReference type="ChEBI" id="CHEBI:30616"/>
    </ligand>
</feature>